<dbReference type="PROSITE" id="PS01081">
    <property type="entry name" value="HTH_TETR_1"/>
    <property type="match status" value="1"/>
</dbReference>
<evidence type="ECO:0000256" key="2">
    <source>
        <dbReference type="PROSITE-ProRule" id="PRU00335"/>
    </source>
</evidence>
<keyword evidence="5" id="KW-1185">Reference proteome</keyword>
<evidence type="ECO:0000313" key="4">
    <source>
        <dbReference type="EMBL" id="PAV05869.1"/>
    </source>
</evidence>
<reference evidence="4 5" key="1">
    <citation type="journal article" date="2017" name="BMC Genomics">
        <title>Genomic analysis of methanogenic archaea reveals a shift towards energy conservation.</title>
        <authorList>
            <person name="Gilmore S.P."/>
            <person name="Henske J.K."/>
            <person name="Sexton J.A."/>
            <person name="Solomon K.V."/>
            <person name="Seppala S."/>
            <person name="Yoo J.I."/>
            <person name="Huyett L.M."/>
            <person name="Pressman A."/>
            <person name="Cogan J.Z."/>
            <person name="Kivenson V."/>
            <person name="Peng X."/>
            <person name="Tan Y."/>
            <person name="Valentine D.L."/>
            <person name="O'Malley M.A."/>
        </authorList>
    </citation>
    <scope>NUCLEOTIDE SEQUENCE [LARGE SCALE GENOMIC DNA]</scope>
    <source>
        <strain evidence="4 5">M.o.H.</strain>
    </source>
</reference>
<dbReference type="GO" id="GO:0003677">
    <property type="term" value="F:DNA binding"/>
    <property type="evidence" value="ECO:0007669"/>
    <property type="project" value="UniProtKB-UniRule"/>
</dbReference>
<dbReference type="Pfam" id="PF00440">
    <property type="entry name" value="TetR_N"/>
    <property type="match status" value="1"/>
</dbReference>
<sequence length="198" mass="22669">MKAFDKSEKEYLNKMFMEKGKELFSVYGIKKTSIEDLTKSVGIAKGSFYTFFSSKEELYFKIMSEEIKNLAKENITTLDREKPVKEIIKSFLINAVGEIHSNPILNKLLVPGEFELVRRKMATVNLGDNTNFLGPMIAFLSKLQKEGLIIEIDPSLLANVIRGLLLLSTHKREIGKEYFDEVIQFYVDMIALKLTDVK</sequence>
<dbReference type="Proteomes" id="UP000217784">
    <property type="component" value="Unassembled WGS sequence"/>
</dbReference>
<dbReference type="Gene3D" id="1.10.357.10">
    <property type="entry name" value="Tetracycline Repressor, domain 2"/>
    <property type="match status" value="1"/>
</dbReference>
<dbReference type="InterPro" id="IPR009057">
    <property type="entry name" value="Homeodomain-like_sf"/>
</dbReference>
<dbReference type="InterPro" id="IPR001647">
    <property type="entry name" value="HTH_TetR"/>
</dbReference>
<dbReference type="PRINTS" id="PR00455">
    <property type="entry name" value="HTHTETR"/>
</dbReference>
<feature type="DNA-binding region" description="H-T-H motif" evidence="2">
    <location>
        <begin position="33"/>
        <end position="52"/>
    </location>
</feature>
<dbReference type="PANTHER" id="PTHR43479">
    <property type="entry name" value="ACREF/ENVCD OPERON REPRESSOR-RELATED"/>
    <property type="match status" value="1"/>
</dbReference>
<dbReference type="InterPro" id="IPR050624">
    <property type="entry name" value="HTH-type_Tx_Regulator"/>
</dbReference>
<gene>
    <name evidence="4" type="ORF">ASJ80_13475</name>
</gene>
<dbReference type="PANTHER" id="PTHR43479:SF11">
    <property type="entry name" value="ACREF_ENVCD OPERON REPRESSOR-RELATED"/>
    <property type="match status" value="1"/>
</dbReference>
<dbReference type="PROSITE" id="PS50977">
    <property type="entry name" value="HTH_TETR_2"/>
    <property type="match status" value="1"/>
</dbReference>
<evidence type="ECO:0000259" key="3">
    <source>
        <dbReference type="PROSITE" id="PS50977"/>
    </source>
</evidence>
<proteinExistence type="predicted"/>
<comment type="caution">
    <text evidence="4">The sequence shown here is derived from an EMBL/GenBank/DDBJ whole genome shotgun (WGS) entry which is preliminary data.</text>
</comment>
<dbReference type="RefSeq" id="WP_069584400.1">
    <property type="nucleotide sequence ID" value="NZ_LMVM01000001.1"/>
</dbReference>
<dbReference type="EMBL" id="LMVM01000001">
    <property type="protein sequence ID" value="PAV05869.1"/>
    <property type="molecule type" value="Genomic_DNA"/>
</dbReference>
<protein>
    <recommendedName>
        <fullName evidence="3">HTH tetR-type domain-containing protein</fullName>
    </recommendedName>
</protein>
<evidence type="ECO:0000313" key="5">
    <source>
        <dbReference type="Proteomes" id="UP000217784"/>
    </source>
</evidence>
<accession>A0A2A2H8W8</accession>
<name>A0A2A2H8W8_METBR</name>
<dbReference type="AlphaFoldDB" id="A0A2A2H8W8"/>
<keyword evidence="1 2" id="KW-0238">DNA-binding</keyword>
<dbReference type="OrthoDB" id="135877at2157"/>
<dbReference type="InterPro" id="IPR023772">
    <property type="entry name" value="DNA-bd_HTH_TetR-type_CS"/>
</dbReference>
<dbReference type="SUPFAM" id="SSF46689">
    <property type="entry name" value="Homeodomain-like"/>
    <property type="match status" value="1"/>
</dbReference>
<organism evidence="4 5">
    <name type="scientific">Methanobacterium bryantii</name>
    <dbReference type="NCBI Taxonomy" id="2161"/>
    <lineage>
        <taxon>Archaea</taxon>
        <taxon>Methanobacteriati</taxon>
        <taxon>Methanobacteriota</taxon>
        <taxon>Methanomada group</taxon>
        <taxon>Methanobacteria</taxon>
        <taxon>Methanobacteriales</taxon>
        <taxon>Methanobacteriaceae</taxon>
        <taxon>Methanobacterium</taxon>
    </lineage>
</organism>
<feature type="domain" description="HTH tetR-type" evidence="3">
    <location>
        <begin position="10"/>
        <end position="70"/>
    </location>
</feature>
<evidence type="ECO:0000256" key="1">
    <source>
        <dbReference type="ARBA" id="ARBA00023125"/>
    </source>
</evidence>